<accession>A0A0R1ZUH2</accession>
<evidence type="ECO:0000256" key="3">
    <source>
        <dbReference type="ARBA" id="ARBA00022679"/>
    </source>
</evidence>
<reference evidence="6 7" key="1">
    <citation type="journal article" date="2015" name="Genome Announc.">
        <title>Expanding the biotechnology potential of lactobacilli through comparative genomics of 213 strains and associated genera.</title>
        <authorList>
            <person name="Sun Z."/>
            <person name="Harris H.M."/>
            <person name="McCann A."/>
            <person name="Guo C."/>
            <person name="Argimon S."/>
            <person name="Zhang W."/>
            <person name="Yang X."/>
            <person name="Jeffery I.B."/>
            <person name="Cooney J.C."/>
            <person name="Kagawa T.F."/>
            <person name="Liu W."/>
            <person name="Song Y."/>
            <person name="Salvetti E."/>
            <person name="Wrobel A."/>
            <person name="Rasinkangas P."/>
            <person name="Parkhill J."/>
            <person name="Rea M.C."/>
            <person name="O'Sullivan O."/>
            <person name="Ritari J."/>
            <person name="Douillard F.P."/>
            <person name="Paul Ross R."/>
            <person name="Yang R."/>
            <person name="Briner A.E."/>
            <person name="Felis G.E."/>
            <person name="de Vos W.M."/>
            <person name="Barrangou R."/>
            <person name="Klaenhammer T.R."/>
            <person name="Caufield P.W."/>
            <person name="Cui Y."/>
            <person name="Zhang H."/>
            <person name="O'Toole P.W."/>
        </authorList>
    </citation>
    <scope>NUCLEOTIDE SEQUENCE [LARGE SCALE GENOMIC DNA]</scope>
    <source>
        <strain evidence="6 7">DSM 20505</strain>
    </source>
</reference>
<evidence type="ECO:0000256" key="5">
    <source>
        <dbReference type="PROSITE-ProRule" id="PRU00418"/>
    </source>
</evidence>
<dbReference type="GO" id="GO:0016740">
    <property type="term" value="F:transferase activity"/>
    <property type="evidence" value="ECO:0007669"/>
    <property type="project" value="UniProtKB-KW"/>
</dbReference>
<dbReference type="Pfam" id="PF02255">
    <property type="entry name" value="PTS_IIA"/>
    <property type="match status" value="1"/>
</dbReference>
<dbReference type="OrthoDB" id="350602at2"/>
<keyword evidence="2" id="KW-0762">Sugar transport</keyword>
<evidence type="ECO:0000256" key="2">
    <source>
        <dbReference type="ARBA" id="ARBA00022597"/>
    </source>
</evidence>
<evidence type="ECO:0000313" key="6">
    <source>
        <dbReference type="EMBL" id="KRM54396.1"/>
    </source>
</evidence>
<dbReference type="InterPro" id="IPR003188">
    <property type="entry name" value="PTS_IIA_lac/cel"/>
</dbReference>
<dbReference type="Proteomes" id="UP000051679">
    <property type="component" value="Unassembled WGS sequence"/>
</dbReference>
<dbReference type="SUPFAM" id="SSF46973">
    <property type="entry name" value="Enzyme IIa from lactose specific PTS, IIa-lac"/>
    <property type="match status" value="1"/>
</dbReference>
<dbReference type="InterPro" id="IPR036542">
    <property type="entry name" value="PTS_IIA_lac/cel_sf"/>
</dbReference>
<comment type="caution">
    <text evidence="6">The sequence shown here is derived from an EMBL/GenBank/DDBJ whole genome shotgun (WGS) entry which is preliminary data.</text>
</comment>
<organism evidence="6 7">
    <name type="scientific">Lacticaseibacillus sharpeae JCM 1186 = DSM 20505</name>
    <dbReference type="NCBI Taxonomy" id="1291052"/>
    <lineage>
        <taxon>Bacteria</taxon>
        <taxon>Bacillati</taxon>
        <taxon>Bacillota</taxon>
        <taxon>Bacilli</taxon>
        <taxon>Lactobacillales</taxon>
        <taxon>Lactobacillaceae</taxon>
        <taxon>Lacticaseibacillus</taxon>
    </lineage>
</organism>
<dbReference type="AlphaFoldDB" id="A0A0R1ZUH2"/>
<dbReference type="PANTHER" id="PTHR34382">
    <property type="entry name" value="PTS SYSTEM N,N'-DIACETYLCHITOBIOSE-SPECIFIC EIIA COMPONENT"/>
    <property type="match status" value="1"/>
</dbReference>
<feature type="modified residue" description="Phosphohistidine; by HPr" evidence="5">
    <location>
        <position position="79"/>
    </location>
</feature>
<keyword evidence="3" id="KW-0808">Transferase</keyword>
<gene>
    <name evidence="6" type="ORF">FC18_GL000618</name>
</gene>
<keyword evidence="1" id="KW-0813">Transport</keyword>
<dbReference type="GO" id="GO:0009401">
    <property type="term" value="P:phosphoenolpyruvate-dependent sugar phosphotransferase system"/>
    <property type="evidence" value="ECO:0007669"/>
    <property type="project" value="UniProtKB-KW"/>
</dbReference>
<dbReference type="PANTHER" id="PTHR34382:SF7">
    <property type="entry name" value="PTS SYSTEM N,N'-DIACETYLCHITOBIOSE-SPECIFIC EIIA COMPONENT"/>
    <property type="match status" value="1"/>
</dbReference>
<dbReference type="EMBL" id="AYYO01000056">
    <property type="protein sequence ID" value="KRM54396.1"/>
    <property type="molecule type" value="Genomic_DNA"/>
</dbReference>
<dbReference type="STRING" id="1291052.FC18_GL000618"/>
<keyword evidence="4" id="KW-0598">Phosphotransferase system</keyword>
<evidence type="ECO:0000256" key="4">
    <source>
        <dbReference type="ARBA" id="ARBA00022683"/>
    </source>
</evidence>
<evidence type="ECO:0000256" key="1">
    <source>
        <dbReference type="ARBA" id="ARBA00022448"/>
    </source>
</evidence>
<dbReference type="PATRIC" id="fig|1291052.5.peg.629"/>
<evidence type="ECO:0000313" key="7">
    <source>
        <dbReference type="Proteomes" id="UP000051679"/>
    </source>
</evidence>
<dbReference type="Gene3D" id="1.20.58.80">
    <property type="entry name" value="Phosphotransferase system, lactose/cellobiose-type IIA subunit"/>
    <property type="match status" value="1"/>
</dbReference>
<protein>
    <submittedName>
        <fullName evidence="6">Uncharacterized protein</fullName>
    </submittedName>
</protein>
<sequence>MGIPEDNPASVMDIITATATARDAALTAIAAAEEGDFAEATKWVTRATNATAAAQKAHNHILSLEAQGNGPDFSVLLVHAETHLTDATAMTEMARHFIKLYRRLDGADK</sequence>
<proteinExistence type="predicted"/>
<dbReference type="RefSeq" id="WP_054675916.1">
    <property type="nucleotide sequence ID" value="NZ_AYYO01000056.1"/>
</dbReference>
<keyword evidence="7" id="KW-1185">Reference proteome</keyword>
<dbReference type="PROSITE" id="PS51095">
    <property type="entry name" value="PTS_EIIA_TYPE_3"/>
    <property type="match status" value="1"/>
</dbReference>
<name>A0A0R1ZUH2_9LACO</name>